<protein>
    <submittedName>
        <fullName evidence="2">Serine/arginine-rich splicing factor SR45-like</fullName>
    </submittedName>
</protein>
<sequence length="108" mass="12453">MVLREEAARGVSESELDSASGLCTSVRTRVRRRLGVVQIWPWERIRLRLRPSSAHRGRDDPAQPEGHRTGREPAVAAFPRSIEARRRDVRLWMSCSTVSHWLPLLLCW</sequence>
<evidence type="ECO:0000256" key="1">
    <source>
        <dbReference type="SAM" id="MobiDB-lite"/>
    </source>
</evidence>
<keyword evidence="3" id="KW-1185">Reference proteome</keyword>
<gene>
    <name evidence="2" type="ORF">M6B38_413995</name>
</gene>
<evidence type="ECO:0000313" key="2">
    <source>
        <dbReference type="EMBL" id="KAJ6817009.1"/>
    </source>
</evidence>
<feature type="compositionally biased region" description="Basic and acidic residues" evidence="1">
    <location>
        <begin position="56"/>
        <end position="71"/>
    </location>
</feature>
<proteinExistence type="predicted"/>
<evidence type="ECO:0000313" key="3">
    <source>
        <dbReference type="Proteomes" id="UP001140949"/>
    </source>
</evidence>
<organism evidence="2 3">
    <name type="scientific">Iris pallida</name>
    <name type="common">Sweet iris</name>
    <dbReference type="NCBI Taxonomy" id="29817"/>
    <lineage>
        <taxon>Eukaryota</taxon>
        <taxon>Viridiplantae</taxon>
        <taxon>Streptophyta</taxon>
        <taxon>Embryophyta</taxon>
        <taxon>Tracheophyta</taxon>
        <taxon>Spermatophyta</taxon>
        <taxon>Magnoliopsida</taxon>
        <taxon>Liliopsida</taxon>
        <taxon>Asparagales</taxon>
        <taxon>Iridaceae</taxon>
        <taxon>Iridoideae</taxon>
        <taxon>Irideae</taxon>
        <taxon>Iris</taxon>
    </lineage>
</organism>
<reference evidence="2" key="1">
    <citation type="journal article" date="2023" name="GigaByte">
        <title>Genome assembly of the bearded iris, Iris pallida Lam.</title>
        <authorList>
            <person name="Bruccoleri R.E."/>
            <person name="Oakeley E.J."/>
            <person name="Faust A.M.E."/>
            <person name="Altorfer M."/>
            <person name="Dessus-Babus S."/>
            <person name="Burckhardt D."/>
            <person name="Oertli M."/>
            <person name="Naumann U."/>
            <person name="Petersen F."/>
            <person name="Wong J."/>
        </authorList>
    </citation>
    <scope>NUCLEOTIDE SEQUENCE</scope>
    <source>
        <strain evidence="2">GSM-AAB239-AS_SAM_17_03QT</strain>
    </source>
</reference>
<dbReference type="AlphaFoldDB" id="A0AAX6FKZ9"/>
<comment type="caution">
    <text evidence="2">The sequence shown here is derived from an EMBL/GenBank/DDBJ whole genome shotgun (WGS) entry which is preliminary data.</text>
</comment>
<reference evidence="2" key="2">
    <citation type="submission" date="2023-04" db="EMBL/GenBank/DDBJ databases">
        <authorList>
            <person name="Bruccoleri R.E."/>
            <person name="Oakeley E.J."/>
            <person name="Faust A.-M."/>
            <person name="Dessus-Babus S."/>
            <person name="Altorfer M."/>
            <person name="Burckhardt D."/>
            <person name="Oertli M."/>
            <person name="Naumann U."/>
            <person name="Petersen F."/>
            <person name="Wong J."/>
        </authorList>
    </citation>
    <scope>NUCLEOTIDE SEQUENCE</scope>
    <source>
        <strain evidence="2">GSM-AAB239-AS_SAM_17_03QT</strain>
        <tissue evidence="2">Leaf</tissue>
    </source>
</reference>
<accession>A0AAX6FKZ9</accession>
<dbReference type="EMBL" id="JANAVB010027999">
    <property type="protein sequence ID" value="KAJ6817009.1"/>
    <property type="molecule type" value="Genomic_DNA"/>
</dbReference>
<feature type="region of interest" description="Disordered" evidence="1">
    <location>
        <begin position="53"/>
        <end position="75"/>
    </location>
</feature>
<name>A0AAX6FKZ9_IRIPA</name>
<dbReference type="Proteomes" id="UP001140949">
    <property type="component" value="Unassembled WGS sequence"/>
</dbReference>